<dbReference type="Proteomes" id="UP000238916">
    <property type="component" value="Unassembled WGS sequence"/>
</dbReference>
<protein>
    <recommendedName>
        <fullName evidence="3">Recombinase</fullName>
    </recommendedName>
</protein>
<dbReference type="AlphaFoldDB" id="A0A2U3LY43"/>
<evidence type="ECO:0000313" key="2">
    <source>
        <dbReference type="Proteomes" id="UP000238916"/>
    </source>
</evidence>
<proteinExistence type="predicted"/>
<evidence type="ECO:0000313" key="1">
    <source>
        <dbReference type="EMBL" id="SPF56776.1"/>
    </source>
</evidence>
<evidence type="ECO:0008006" key="3">
    <source>
        <dbReference type="Google" id="ProtNLM"/>
    </source>
</evidence>
<organism evidence="1 2">
    <name type="scientific">Candidatus Desulfosporosinus infrequens</name>
    <dbReference type="NCBI Taxonomy" id="2043169"/>
    <lineage>
        <taxon>Bacteria</taxon>
        <taxon>Bacillati</taxon>
        <taxon>Bacillota</taxon>
        <taxon>Clostridia</taxon>
        <taxon>Eubacteriales</taxon>
        <taxon>Desulfitobacteriaceae</taxon>
        <taxon>Desulfosporosinus</taxon>
    </lineage>
</organism>
<gene>
    <name evidence="1" type="ORF">SBF1_950054</name>
</gene>
<sequence>MMDNQQVSWNSVGLRMVQGLTTTIDVVRQLDAQEASLVMRLLGKSCTRMVKDGVGHQFGIALIETSAQLAMKESLVLEDVLKVITGIIGRLYFTASTDEERLLVVQLEEAVKNYQVI</sequence>
<name>A0A2U3LY43_9FIRM</name>
<dbReference type="EMBL" id="OMOF01000945">
    <property type="protein sequence ID" value="SPF56776.1"/>
    <property type="molecule type" value="Genomic_DNA"/>
</dbReference>
<reference evidence="2" key="1">
    <citation type="submission" date="2018-02" db="EMBL/GenBank/DDBJ databases">
        <authorList>
            <person name="Hausmann B."/>
        </authorList>
    </citation>
    <scope>NUCLEOTIDE SEQUENCE [LARGE SCALE GENOMIC DNA]</scope>
    <source>
        <strain evidence="2">Peat soil MAG SbF1</strain>
    </source>
</reference>
<accession>A0A2U3LY43</accession>